<keyword evidence="6" id="KW-1185">Reference proteome</keyword>
<comment type="catalytic activity">
    <reaction evidence="4">
        <text>(6S)-5-formyl-5,6,7,8-tetrahydrofolate + ATP = (6R)-5,10-methenyltetrahydrofolate + ADP + phosphate</text>
        <dbReference type="Rhea" id="RHEA:10488"/>
        <dbReference type="ChEBI" id="CHEBI:30616"/>
        <dbReference type="ChEBI" id="CHEBI:43474"/>
        <dbReference type="ChEBI" id="CHEBI:57455"/>
        <dbReference type="ChEBI" id="CHEBI:57457"/>
        <dbReference type="ChEBI" id="CHEBI:456216"/>
        <dbReference type="EC" id="6.3.3.2"/>
    </reaction>
</comment>
<dbReference type="EC" id="6.3.3.2" evidence="4"/>
<evidence type="ECO:0000313" key="5">
    <source>
        <dbReference type="EMBL" id="NYS47704.1"/>
    </source>
</evidence>
<dbReference type="SUPFAM" id="SSF100950">
    <property type="entry name" value="NagB/RpiA/CoA transferase-like"/>
    <property type="match status" value="1"/>
</dbReference>
<dbReference type="EMBL" id="JACBYF010000011">
    <property type="protein sequence ID" value="NYS47704.1"/>
    <property type="molecule type" value="Genomic_DNA"/>
</dbReference>
<dbReference type="Proteomes" id="UP000531840">
    <property type="component" value="Unassembled WGS sequence"/>
</dbReference>
<keyword evidence="5" id="KW-0436">Ligase</keyword>
<evidence type="ECO:0000313" key="6">
    <source>
        <dbReference type="Proteomes" id="UP000531840"/>
    </source>
</evidence>
<dbReference type="InterPro" id="IPR037171">
    <property type="entry name" value="NagB/RpiA_transferase-like"/>
</dbReference>
<comment type="similarity">
    <text evidence="1 4">Belongs to the 5-formyltetrahydrofolate cyclo-ligase family.</text>
</comment>
<evidence type="ECO:0000256" key="3">
    <source>
        <dbReference type="ARBA" id="ARBA00022840"/>
    </source>
</evidence>
<keyword evidence="4" id="KW-0460">Magnesium</keyword>
<dbReference type="InterPro" id="IPR024185">
    <property type="entry name" value="FTHF_cligase-like_sf"/>
</dbReference>
<evidence type="ECO:0000256" key="1">
    <source>
        <dbReference type="ARBA" id="ARBA00010638"/>
    </source>
</evidence>
<gene>
    <name evidence="5" type="ORF">HZY85_05795</name>
</gene>
<dbReference type="NCBIfam" id="TIGR02727">
    <property type="entry name" value="MTHFS_bact"/>
    <property type="match status" value="1"/>
</dbReference>
<dbReference type="Pfam" id="PF01812">
    <property type="entry name" value="5-FTHF_cyc-lig"/>
    <property type="match status" value="1"/>
</dbReference>
<protein>
    <recommendedName>
        <fullName evidence="4">5-formyltetrahydrofolate cyclo-ligase</fullName>
        <ecNumber evidence="4">6.3.3.2</ecNumber>
    </recommendedName>
</protein>
<proteinExistence type="inferred from homology"/>
<dbReference type="GO" id="GO:0030272">
    <property type="term" value="F:5-formyltetrahydrofolate cyclo-ligase activity"/>
    <property type="evidence" value="ECO:0007669"/>
    <property type="project" value="UniProtKB-EC"/>
</dbReference>
<evidence type="ECO:0000256" key="4">
    <source>
        <dbReference type="RuleBase" id="RU361279"/>
    </source>
</evidence>
<dbReference type="PANTHER" id="PTHR23407:SF1">
    <property type="entry name" value="5-FORMYLTETRAHYDROFOLATE CYCLO-LIGASE"/>
    <property type="match status" value="1"/>
</dbReference>
<dbReference type="Gene3D" id="3.40.50.10420">
    <property type="entry name" value="NagB/RpiA/CoA transferase-like"/>
    <property type="match status" value="1"/>
</dbReference>
<dbReference type="InterPro" id="IPR002698">
    <property type="entry name" value="FTHF_cligase"/>
</dbReference>
<evidence type="ECO:0000256" key="2">
    <source>
        <dbReference type="ARBA" id="ARBA00022741"/>
    </source>
</evidence>
<sequence length="182" mass="21301">MKKELRKKYIGEKNKITPDELHNSSKKIFDQLESSKIFRDSKIIFTYISFGSEIDTINFIKNNINKKIIVVPKLIDNKMRLIEITSFTNLEKNSYGILEPKENNFFLGKVDLVITPSVVFSKDGYRLGYGKGYYDRYFENNNYLYSVGLSLSCMLKETLPIEDHDKKVDFLITEKEIIKIKD</sequence>
<accession>A0ABX2SZI1</accession>
<organism evidence="5 6">
    <name type="scientific">Gemelliphila palaticanis</name>
    <dbReference type="NCBI Taxonomy" id="81950"/>
    <lineage>
        <taxon>Bacteria</taxon>
        <taxon>Bacillati</taxon>
        <taxon>Bacillota</taxon>
        <taxon>Bacilli</taxon>
        <taxon>Bacillales</taxon>
        <taxon>Gemellaceae</taxon>
        <taxon>Gemelliphila</taxon>
    </lineage>
</organism>
<dbReference type="PIRSF" id="PIRSF006806">
    <property type="entry name" value="FTHF_cligase"/>
    <property type="match status" value="1"/>
</dbReference>
<keyword evidence="4" id="KW-0479">Metal-binding</keyword>
<comment type="cofactor">
    <cofactor evidence="4">
        <name>Mg(2+)</name>
        <dbReference type="ChEBI" id="CHEBI:18420"/>
    </cofactor>
</comment>
<dbReference type="PANTHER" id="PTHR23407">
    <property type="entry name" value="ATPASE INHIBITOR/5-FORMYLTETRAHYDROFOLATE CYCLO-LIGASE"/>
    <property type="match status" value="1"/>
</dbReference>
<comment type="caution">
    <text evidence="5">The sequence shown here is derived from an EMBL/GenBank/DDBJ whole genome shotgun (WGS) entry which is preliminary data.</text>
</comment>
<dbReference type="RefSeq" id="WP_179941492.1">
    <property type="nucleotide sequence ID" value="NZ_JACBYF010000011.1"/>
</dbReference>
<keyword evidence="2 4" id="KW-0547">Nucleotide-binding</keyword>
<keyword evidence="3 4" id="KW-0067">ATP-binding</keyword>
<name>A0ABX2SZI1_9BACL</name>
<reference evidence="5 6" key="1">
    <citation type="submission" date="2020-07" db="EMBL/GenBank/DDBJ databases">
        <title>MOT database genomes.</title>
        <authorList>
            <person name="Joseph S."/>
            <person name="Aduse-Opoku J."/>
            <person name="Hashim A."/>
            <person name="Wade W."/>
            <person name="Curtis M."/>
        </authorList>
    </citation>
    <scope>NUCLEOTIDE SEQUENCE [LARGE SCALE GENOMIC DNA]</scope>
    <source>
        <strain evidence="5 6">CIP 106318</strain>
    </source>
</reference>